<feature type="compositionally biased region" description="Basic and acidic residues" evidence="1">
    <location>
        <begin position="28"/>
        <end position="41"/>
    </location>
</feature>
<evidence type="ECO:0000313" key="2">
    <source>
        <dbReference type="EMBL" id="MPM86187.1"/>
    </source>
</evidence>
<comment type="caution">
    <text evidence="2">The sequence shown here is derived from an EMBL/GenBank/DDBJ whole genome shotgun (WGS) entry which is preliminary data.</text>
</comment>
<organism evidence="2">
    <name type="scientific">bioreactor metagenome</name>
    <dbReference type="NCBI Taxonomy" id="1076179"/>
    <lineage>
        <taxon>unclassified sequences</taxon>
        <taxon>metagenomes</taxon>
        <taxon>ecological metagenomes</taxon>
    </lineage>
</organism>
<feature type="compositionally biased region" description="Basic and acidic residues" evidence="1">
    <location>
        <begin position="97"/>
        <end position="148"/>
    </location>
</feature>
<protein>
    <submittedName>
        <fullName evidence="2">Uncharacterized protein</fullName>
    </submittedName>
</protein>
<gene>
    <name evidence="2" type="ORF">SDC9_133272</name>
</gene>
<feature type="compositionally biased region" description="Acidic residues" evidence="1">
    <location>
        <begin position="54"/>
        <end position="63"/>
    </location>
</feature>
<feature type="region of interest" description="Disordered" evidence="1">
    <location>
        <begin position="18"/>
        <end position="148"/>
    </location>
</feature>
<proteinExistence type="predicted"/>
<evidence type="ECO:0000256" key="1">
    <source>
        <dbReference type="SAM" id="MobiDB-lite"/>
    </source>
</evidence>
<sequence>MRAHLRRGDSLLLGFVRAGFDRPTPQPPEHHCRGRLDERFDQPTQSRQPGPETEVAEQPDDPEDQRCSGGHAHHDGGRLDQPADVGDRRFGQQARQHQRDRDEDPHQRDRVRARLAGRRGDVDAVAEQRHEIDDRDRHIEADDDEHADRGRTAKLSGVFDHGHPHQASSAETSAATLSANCLTCWLAASEPTTVASAVRTTNKSWMPTTPSTVPG</sequence>
<dbReference type="EMBL" id="VSSQ01034293">
    <property type="protein sequence ID" value="MPM86187.1"/>
    <property type="molecule type" value="Genomic_DNA"/>
</dbReference>
<accession>A0A645DAH2</accession>
<reference evidence="2" key="1">
    <citation type="submission" date="2019-08" db="EMBL/GenBank/DDBJ databases">
        <authorList>
            <person name="Kucharzyk K."/>
            <person name="Murdoch R.W."/>
            <person name="Higgins S."/>
            <person name="Loffler F."/>
        </authorList>
    </citation>
    <scope>NUCLEOTIDE SEQUENCE</scope>
</reference>
<name>A0A645DAH2_9ZZZZ</name>
<dbReference type="AlphaFoldDB" id="A0A645DAH2"/>